<keyword evidence="4 7" id="KW-0547">Nucleotide-binding</keyword>
<name>A0A1E3PYR6_LIPST</name>
<dbReference type="GO" id="GO:0005524">
    <property type="term" value="F:ATP binding"/>
    <property type="evidence" value="ECO:0007669"/>
    <property type="project" value="UniProtKB-UniRule"/>
</dbReference>
<dbReference type="OrthoDB" id="9332038at2759"/>
<comment type="similarity">
    <text evidence="1">Belongs to the protein kinase superfamily. CMGC Ser/Thr protein kinase family. MNB/DYRK subfamily.</text>
</comment>
<dbReference type="SUPFAM" id="SSF56112">
    <property type="entry name" value="Protein kinase-like (PK-like)"/>
    <property type="match status" value="1"/>
</dbReference>
<protein>
    <recommendedName>
        <fullName evidence="9">Protein kinase domain-containing protein</fullName>
    </recommendedName>
</protein>
<dbReference type="InterPro" id="IPR008271">
    <property type="entry name" value="Ser/Thr_kinase_AS"/>
</dbReference>
<proteinExistence type="inferred from homology"/>
<reference evidence="10 11" key="1">
    <citation type="journal article" date="2016" name="Proc. Natl. Acad. Sci. U.S.A.">
        <title>Comparative genomics of biotechnologically important yeasts.</title>
        <authorList>
            <person name="Riley R."/>
            <person name="Haridas S."/>
            <person name="Wolfe K.H."/>
            <person name="Lopes M.R."/>
            <person name="Hittinger C.T."/>
            <person name="Goeker M."/>
            <person name="Salamov A.A."/>
            <person name="Wisecaver J.H."/>
            <person name="Long T.M."/>
            <person name="Calvey C.H."/>
            <person name="Aerts A.L."/>
            <person name="Barry K.W."/>
            <person name="Choi C."/>
            <person name="Clum A."/>
            <person name="Coughlan A.Y."/>
            <person name="Deshpande S."/>
            <person name="Douglass A.P."/>
            <person name="Hanson S.J."/>
            <person name="Klenk H.-P."/>
            <person name="LaButti K.M."/>
            <person name="Lapidus A."/>
            <person name="Lindquist E.A."/>
            <person name="Lipzen A.M."/>
            <person name="Meier-Kolthoff J.P."/>
            <person name="Ohm R.A."/>
            <person name="Otillar R.P."/>
            <person name="Pangilinan J.L."/>
            <person name="Peng Y."/>
            <person name="Rokas A."/>
            <person name="Rosa C.A."/>
            <person name="Scheuner C."/>
            <person name="Sibirny A.A."/>
            <person name="Slot J.C."/>
            <person name="Stielow J.B."/>
            <person name="Sun H."/>
            <person name="Kurtzman C.P."/>
            <person name="Blackwell M."/>
            <person name="Grigoriev I.V."/>
            <person name="Jeffries T.W."/>
        </authorList>
    </citation>
    <scope>NUCLEOTIDE SEQUENCE [LARGE SCALE GENOMIC DNA]</scope>
    <source>
        <strain evidence="10 11">NRRL Y-11557</strain>
    </source>
</reference>
<evidence type="ECO:0000256" key="1">
    <source>
        <dbReference type="ARBA" id="ARBA00008867"/>
    </source>
</evidence>
<sequence length="610" mass="67504">MLDGSDDAAEQEMKVISGRHRRTDELARQLADYKRHKSNPISGIPVAQAVRTEILNAYEKGEILDFRTVYFCGTPNCCKIAGHADPSTNFGFDDERGDYKIIVGDHLAYRYEIRGVLGKGSFGQVVKCIDHKTGGLTAVKIIRNKKRFHTQALVETKILQNLCEWDPEDTHHFVRVTHNFYFRGHLCIATELLSLNLYEFVKENEFKGLSLPIIRRFAKQILSALCLLQRKKVIHCDLKPENILLSTPESAEIRVIDFGSSCFERERVFTYIQSRFYRSPEVILGLQYGLPIDMWSLGCILAELQLGYPIFPGENEQEQLGCIMEVFGPPENHIVERASRKKLFFDSTGRPRLVVSSKGRRRIPNSKALSQVLRTDDAAFIDFIACCLLWDPELRLKPDDAVRHPFISGKKMEMPALAKSHTASHIYQNGNTSTSSVSSFHSSGRVVGGRPLPELPKRAHNSSSSQLSVAQVNGMSSNSSQIRLPQEAGSAASTPYHSAKSTMAPNSRESTNSMVPDFKSSTRPPLLQPSKSFISSSAIHTIPKPLSSKRLSIGSNYVLLNGPTSTISNIPRITGSSRSTRVASDGSATPPGSAMYGSTGSTPASRARAS</sequence>
<dbReference type="PANTHER" id="PTHR24058:SF22">
    <property type="entry name" value="DUAL SPECIFICITY TYROSINE-PHOSPHORYLATION-REGULATED KINASE 4"/>
    <property type="match status" value="1"/>
</dbReference>
<evidence type="ECO:0000256" key="7">
    <source>
        <dbReference type="PROSITE-ProRule" id="PRU10141"/>
    </source>
</evidence>
<organism evidence="10 11">
    <name type="scientific">Lipomyces starkeyi NRRL Y-11557</name>
    <dbReference type="NCBI Taxonomy" id="675824"/>
    <lineage>
        <taxon>Eukaryota</taxon>
        <taxon>Fungi</taxon>
        <taxon>Dikarya</taxon>
        <taxon>Ascomycota</taxon>
        <taxon>Saccharomycotina</taxon>
        <taxon>Lipomycetes</taxon>
        <taxon>Lipomycetales</taxon>
        <taxon>Lipomycetaceae</taxon>
        <taxon>Lipomyces</taxon>
    </lineage>
</organism>
<evidence type="ECO:0000256" key="2">
    <source>
        <dbReference type="ARBA" id="ARBA00022527"/>
    </source>
</evidence>
<dbReference type="PROSITE" id="PS50011">
    <property type="entry name" value="PROTEIN_KINASE_DOM"/>
    <property type="match status" value="1"/>
</dbReference>
<feature type="compositionally biased region" description="Low complexity" evidence="8">
    <location>
        <begin position="433"/>
        <end position="449"/>
    </location>
</feature>
<dbReference type="PROSITE" id="PS00107">
    <property type="entry name" value="PROTEIN_KINASE_ATP"/>
    <property type="match status" value="1"/>
</dbReference>
<dbReference type="Proteomes" id="UP000094385">
    <property type="component" value="Unassembled WGS sequence"/>
</dbReference>
<evidence type="ECO:0000256" key="4">
    <source>
        <dbReference type="ARBA" id="ARBA00022741"/>
    </source>
</evidence>
<accession>A0A1E3PYR6</accession>
<dbReference type="STRING" id="675824.A0A1E3PYR6"/>
<evidence type="ECO:0000313" key="11">
    <source>
        <dbReference type="Proteomes" id="UP000094385"/>
    </source>
</evidence>
<dbReference type="PROSITE" id="PS00108">
    <property type="entry name" value="PROTEIN_KINASE_ST"/>
    <property type="match status" value="1"/>
</dbReference>
<dbReference type="Gene3D" id="1.10.510.10">
    <property type="entry name" value="Transferase(Phosphotransferase) domain 1"/>
    <property type="match status" value="1"/>
</dbReference>
<keyword evidence="5" id="KW-0418">Kinase</keyword>
<feature type="compositionally biased region" description="Polar residues" evidence="8">
    <location>
        <begin position="491"/>
        <end position="530"/>
    </location>
</feature>
<dbReference type="AlphaFoldDB" id="A0A1E3PYR6"/>
<keyword evidence="11" id="KW-1185">Reference proteome</keyword>
<dbReference type="Gene3D" id="3.30.200.20">
    <property type="entry name" value="Phosphorylase Kinase, domain 1"/>
    <property type="match status" value="1"/>
</dbReference>
<dbReference type="InterPro" id="IPR017441">
    <property type="entry name" value="Protein_kinase_ATP_BS"/>
</dbReference>
<feature type="domain" description="Protein kinase" evidence="9">
    <location>
        <begin position="111"/>
        <end position="407"/>
    </location>
</feature>
<dbReference type="InterPro" id="IPR000719">
    <property type="entry name" value="Prot_kinase_dom"/>
</dbReference>
<dbReference type="GO" id="GO:0005856">
    <property type="term" value="C:cytoskeleton"/>
    <property type="evidence" value="ECO:0007669"/>
    <property type="project" value="TreeGrafter"/>
</dbReference>
<feature type="compositionally biased region" description="Polar residues" evidence="8">
    <location>
        <begin position="461"/>
        <end position="483"/>
    </location>
</feature>
<feature type="binding site" evidence="7">
    <location>
        <position position="140"/>
    </location>
    <ligand>
        <name>ATP</name>
        <dbReference type="ChEBI" id="CHEBI:30616"/>
    </ligand>
</feature>
<feature type="region of interest" description="Disordered" evidence="8">
    <location>
        <begin position="427"/>
        <end position="530"/>
    </location>
</feature>
<feature type="region of interest" description="Disordered" evidence="8">
    <location>
        <begin position="571"/>
        <end position="610"/>
    </location>
</feature>
<dbReference type="Pfam" id="PF00069">
    <property type="entry name" value="Pkinase"/>
    <property type="match status" value="1"/>
</dbReference>
<evidence type="ECO:0000256" key="3">
    <source>
        <dbReference type="ARBA" id="ARBA00022679"/>
    </source>
</evidence>
<evidence type="ECO:0000256" key="6">
    <source>
        <dbReference type="ARBA" id="ARBA00022840"/>
    </source>
</evidence>
<dbReference type="InterPro" id="IPR050494">
    <property type="entry name" value="Ser_Thr_dual-spec_kinase"/>
</dbReference>
<dbReference type="GO" id="GO:0005737">
    <property type="term" value="C:cytoplasm"/>
    <property type="evidence" value="ECO:0007669"/>
    <property type="project" value="TreeGrafter"/>
</dbReference>
<feature type="compositionally biased region" description="Polar residues" evidence="8">
    <location>
        <begin position="571"/>
        <end position="582"/>
    </location>
</feature>
<evidence type="ECO:0000256" key="8">
    <source>
        <dbReference type="SAM" id="MobiDB-lite"/>
    </source>
</evidence>
<evidence type="ECO:0000259" key="9">
    <source>
        <dbReference type="PROSITE" id="PS50011"/>
    </source>
</evidence>
<keyword evidence="3" id="KW-0808">Transferase</keyword>
<keyword evidence="2" id="KW-0723">Serine/threonine-protein kinase</keyword>
<dbReference type="EMBL" id="KV454300">
    <property type="protein sequence ID" value="ODQ70593.1"/>
    <property type="molecule type" value="Genomic_DNA"/>
</dbReference>
<dbReference type="SMART" id="SM00220">
    <property type="entry name" value="S_TKc"/>
    <property type="match status" value="1"/>
</dbReference>
<dbReference type="InterPro" id="IPR011009">
    <property type="entry name" value="Kinase-like_dom_sf"/>
</dbReference>
<keyword evidence="6 7" id="KW-0067">ATP-binding</keyword>
<gene>
    <name evidence="10" type="ORF">LIPSTDRAFT_57616</name>
</gene>
<dbReference type="CDD" id="cd14210">
    <property type="entry name" value="PKc_DYRK"/>
    <property type="match status" value="1"/>
</dbReference>
<dbReference type="GO" id="GO:0004674">
    <property type="term" value="F:protein serine/threonine kinase activity"/>
    <property type="evidence" value="ECO:0007669"/>
    <property type="project" value="UniProtKB-KW"/>
</dbReference>
<evidence type="ECO:0000256" key="5">
    <source>
        <dbReference type="ARBA" id="ARBA00022777"/>
    </source>
</evidence>
<dbReference type="PANTHER" id="PTHR24058">
    <property type="entry name" value="DUAL SPECIFICITY PROTEIN KINASE"/>
    <property type="match status" value="1"/>
</dbReference>
<evidence type="ECO:0000313" key="10">
    <source>
        <dbReference type="EMBL" id="ODQ70593.1"/>
    </source>
</evidence>